<dbReference type="GO" id="GO:0016787">
    <property type="term" value="F:hydrolase activity"/>
    <property type="evidence" value="ECO:0007669"/>
    <property type="project" value="UniProtKB-KW"/>
</dbReference>
<dbReference type="SMART" id="SM00490">
    <property type="entry name" value="HELICc"/>
    <property type="match status" value="1"/>
</dbReference>
<dbReference type="InterPro" id="IPR014001">
    <property type="entry name" value="Helicase_ATP-bd"/>
</dbReference>
<dbReference type="GO" id="GO:0032259">
    <property type="term" value="P:methylation"/>
    <property type="evidence" value="ECO:0007669"/>
    <property type="project" value="UniProtKB-KW"/>
</dbReference>
<keyword evidence="4" id="KW-0949">S-adenosyl-L-methionine</keyword>
<sequence length="2194" mass="251765">MNNKYSPGNLVRYRNRDWMVLPSNEDQIILVKPLGGSDEEITGIFMPLAKDIEAVEKATFKEPTTSQIGNFETAKLLYNASRLSLRNAAGPFRSMGKLSFRPRSYQVVPLVMALKQEVTRLLIADDVGIGKTIEALLIIKELIERGEIKRFAVICPPHLCEQWQQELKDKLDIDAEIIRSSTASRLDRMVPDDRSVFYHIPYQVISVDYIKTDKRRGIFLNDCPELVVVDEAHTCTLPKGASSRNQQQRYNLIYDVAANKERHLVLLTATPHSGKDEEFLSLLGLLNTTFQQLNFEQLEQADRRKIAQYFIQRKRENIRRWLNEDTLFPERDSKEVGFTLSEDTKTFYNELVAFARGISDVQTDNENTRLLRSWAAIALIKGAMSSPAMAKEMLAKRQAKLTLEEELIDISTDAVEDTLFEENDFGVDFSRSDLLNAVDYKTAELEGLTQLLKQAEFLNEDTGTDLKIKHTIDLIRNWLKEDFQPIIFCHYIATAKYVEEKLKEALPKNILVQAITSELADEQRKEEIERMGEHKKRVLVATDCLSEGINLQDHFNAVLHYDLPWNPNRIEQREGRVDRFGQDSKIIKTYMLYGENNPMDKFILEVLIRKVREIQKSIGVTIPIGENNKSLMTELTQKILKTSSEAEQLTLFAEDKIRIDNELEMARKKGENLRSIFAQESVDAEAIKKDLQEVDEAIGDPKVVESFTVFALQSLGAAVTSDLDGYKVQTTNLPKHLQVSLLSKTEQLKGKTETKIAFNSPTPKGYQYIGRNHRFVEQLCHYIVSNAFEEKGNSYGLARTSVIQTESVKSKTTLVMFRVRNVVKEIRSRNESVAEEMYLWGYRENEGVLQHVDFETSNKLLNESIPLSNISIEQQQQLLTVELNSFENKKDAFIEIATQRADRLVEAHGRFKTLIGGRSYEKSTPVLPPDVMGGLYPFAKTQISFLTMKLTTINIQGNIFTSEILEKIRQDDISFQKPQDFGLKPSELVRDEINNAWSLLNTHWQIFKQKRSSFSEIDKGISETRKYWIVPLLNLLGYQVALSNAELVNGKSYAISHRASNKDGFPIHIVGSEQSMDKKAESGPRLSPHSLVQEYINSTEYIYGFVTNGNYFRVLRDATRLSRLSYLEFNLEQMMEEGHYAEFAIFYRLLHASRINDKKEDGKDATLEYYHNEALASGSRIRERLSDAVKGSILSLANGLLAQQENTELRSAFETETLSAKDYYLHILRSVYRILFLLVIEERNLIYKENLTDDKKKLKDIYYKYYSIQRLTFLVNKAIYIDPKKTDLWQSLMTTFRLFEDRYYGKELGIDALSSGIFNRNAIASIESTALNNKDVLNVFKSLVTFENENRHTIRVNYADLDVEEFGSVYEGLLEFEPVVENAEFRFKQGDARSSSGSHYTPEELVKPLIIHSLDHVIADKLKEADPEKAMLSITVCDVACGSGHILLSAARRIGFELARIRSNEDQPTPSVLRIAIRDVIKNCIYGVDLNPLAVELCKVALWLEAHDPGEPLNFLDHHIKNGNAILGLAHYEELQNGIASEAFKALPDDEKTIASAFKKRNDEERKSQMSELFDLNTVNEDFVDVQKSINQFNQMPESTSEQIEKKANAYHDLTNGKKWFRLKQLANLQVAQFFIPKTTENKEKLTTHSKYKTYLNSGTQILDRGASMAIAEHKKFFHWFLEFPEVFQQGGFDCILGNPPFLGGQKLTGNYGTNFLEYLKHTYRPVGAVDLVTYFFRRIFDVIKTNGFQSLISTNTIAQGSAREGGLDVICSSNGVINHAIRSMKWPGQAAVEVSLITIHKGEWKKQFILDNKSVDRITSYLDDSEVMGKPRPLLSNKGKSFQGSIVLGKGFVLTTEEAEKLIEKDPRNKDVLFPYLNGDDLNNDPEQKPSRWVINFFDWDEEKARSYPDCYEIVEKLVKSERQRWKKDNDGNEIIGTYALRKPLPQKWWIYGEKRPALYNAISELDQVMVITRVSKYFVTTFIESSNVFMDKIVVLTFEEKGIFAILQSTIYDCWVWKNTSTIGSNGINFAPNDCFENFAFPKDIENLADLGNAYLLSRKELMLKTQLGLTKIYNLFHSSGISEEINENDKQVKLLRNHLIKIDINTSFEEVIDGIKRLRLLHKLIDEAVIKEYGWTDINLQNDFYDVEYLPEIDRIRYTIHPKARKEILKRLLMLNHQRYKEEVSENSKKH</sequence>
<dbReference type="SUPFAM" id="SSF52540">
    <property type="entry name" value="P-loop containing nucleoside triphosphate hydrolases"/>
    <property type="match status" value="1"/>
</dbReference>
<keyword evidence="2" id="KW-0489">Methyltransferase</keyword>
<dbReference type="InterPro" id="IPR057342">
    <property type="entry name" value="DEXDc_RapA"/>
</dbReference>
<dbReference type="InterPro" id="IPR000330">
    <property type="entry name" value="SNF2_N"/>
</dbReference>
<dbReference type="Proteomes" id="UP000255224">
    <property type="component" value="Unassembled WGS sequence"/>
</dbReference>
<dbReference type="SUPFAM" id="SSF53335">
    <property type="entry name" value="S-adenosyl-L-methionine-dependent methyltransferases"/>
    <property type="match status" value="1"/>
</dbReference>
<dbReference type="PROSITE" id="PS51194">
    <property type="entry name" value="HELICASE_CTER"/>
    <property type="match status" value="1"/>
</dbReference>
<keyword evidence="8" id="KW-0067">ATP-binding</keyword>
<evidence type="ECO:0000313" key="13">
    <source>
        <dbReference type="Proteomes" id="UP000255224"/>
    </source>
</evidence>
<dbReference type="InterPro" id="IPR027417">
    <property type="entry name" value="P-loop_NTPase"/>
</dbReference>
<gene>
    <name evidence="12" type="primary">rapA</name>
    <name evidence="12" type="ORF">NCTC13533_02939</name>
</gene>
<dbReference type="Pfam" id="PF00271">
    <property type="entry name" value="Helicase_C"/>
    <property type="match status" value="1"/>
</dbReference>
<evidence type="ECO:0000256" key="8">
    <source>
        <dbReference type="ARBA" id="ARBA00022840"/>
    </source>
</evidence>
<dbReference type="Gene3D" id="3.40.50.10810">
    <property type="entry name" value="Tandem AAA-ATPase domain"/>
    <property type="match status" value="1"/>
</dbReference>
<evidence type="ECO:0000313" key="12">
    <source>
        <dbReference type="EMBL" id="STD00498.1"/>
    </source>
</evidence>
<dbReference type="GO" id="GO:0009007">
    <property type="term" value="F:site-specific DNA-methyltransferase (adenine-specific) activity"/>
    <property type="evidence" value="ECO:0007669"/>
    <property type="project" value="UniProtKB-EC"/>
</dbReference>
<dbReference type="InterPro" id="IPR038718">
    <property type="entry name" value="SNF2-like_sf"/>
</dbReference>
<dbReference type="Gene3D" id="3.40.50.150">
    <property type="entry name" value="Vaccinia Virus protein VP39"/>
    <property type="match status" value="1"/>
</dbReference>
<name>A0A376E3H7_CHRCU</name>
<dbReference type="Pfam" id="PF07669">
    <property type="entry name" value="Eco57I"/>
    <property type="match status" value="1"/>
</dbReference>
<dbReference type="GO" id="GO:0004386">
    <property type="term" value="F:helicase activity"/>
    <property type="evidence" value="ECO:0007669"/>
    <property type="project" value="UniProtKB-KW"/>
</dbReference>
<protein>
    <recommendedName>
        <fullName evidence="1">site-specific DNA-methyltransferase (adenine-specific)</fullName>
        <ecNumber evidence="1">2.1.1.72</ecNumber>
    </recommendedName>
</protein>
<evidence type="ECO:0000256" key="3">
    <source>
        <dbReference type="ARBA" id="ARBA00022679"/>
    </source>
</evidence>
<dbReference type="PROSITE" id="PS00092">
    <property type="entry name" value="N6_MTASE"/>
    <property type="match status" value="1"/>
</dbReference>
<dbReference type="PANTHER" id="PTHR33841:SF1">
    <property type="entry name" value="DNA METHYLTRANSFERASE A"/>
    <property type="match status" value="1"/>
</dbReference>
<proteinExistence type="predicted"/>
<evidence type="ECO:0000256" key="9">
    <source>
        <dbReference type="ARBA" id="ARBA00047942"/>
    </source>
</evidence>
<dbReference type="CDD" id="cd18011">
    <property type="entry name" value="DEXDc_RapA"/>
    <property type="match status" value="1"/>
</dbReference>
<organism evidence="12 13">
    <name type="scientific">Chryseobacterium carnipullorum</name>
    <dbReference type="NCBI Taxonomy" id="1124835"/>
    <lineage>
        <taxon>Bacteria</taxon>
        <taxon>Pseudomonadati</taxon>
        <taxon>Bacteroidota</taxon>
        <taxon>Flavobacteriia</taxon>
        <taxon>Flavobacteriales</taxon>
        <taxon>Weeksellaceae</taxon>
        <taxon>Chryseobacterium group</taxon>
        <taxon>Chryseobacterium</taxon>
    </lineage>
</organism>
<dbReference type="PRINTS" id="PR00507">
    <property type="entry name" value="N12N6MTFRASE"/>
</dbReference>
<dbReference type="CDD" id="cd18793">
    <property type="entry name" value="SF2_C_SNF"/>
    <property type="match status" value="1"/>
</dbReference>
<comment type="catalytic activity">
    <reaction evidence="9">
        <text>a 2'-deoxyadenosine in DNA + S-adenosyl-L-methionine = an N(6)-methyl-2'-deoxyadenosine in DNA + S-adenosyl-L-homocysteine + H(+)</text>
        <dbReference type="Rhea" id="RHEA:15197"/>
        <dbReference type="Rhea" id="RHEA-COMP:12418"/>
        <dbReference type="Rhea" id="RHEA-COMP:12419"/>
        <dbReference type="ChEBI" id="CHEBI:15378"/>
        <dbReference type="ChEBI" id="CHEBI:57856"/>
        <dbReference type="ChEBI" id="CHEBI:59789"/>
        <dbReference type="ChEBI" id="CHEBI:90615"/>
        <dbReference type="ChEBI" id="CHEBI:90616"/>
        <dbReference type="EC" id="2.1.1.72"/>
    </reaction>
</comment>
<dbReference type="InterPro" id="IPR049730">
    <property type="entry name" value="SNF2/RAD54-like_C"/>
</dbReference>
<dbReference type="InterPro" id="IPR002052">
    <property type="entry name" value="DNA_methylase_N6_adenine_CS"/>
</dbReference>
<dbReference type="EC" id="2.1.1.72" evidence="1"/>
<evidence type="ECO:0000256" key="5">
    <source>
        <dbReference type="ARBA" id="ARBA00022741"/>
    </source>
</evidence>
<dbReference type="PANTHER" id="PTHR33841">
    <property type="entry name" value="DNA METHYLTRANSFERASE YEEA-RELATED"/>
    <property type="match status" value="1"/>
</dbReference>
<feature type="domain" description="Helicase C-terminal" evidence="11">
    <location>
        <begin position="471"/>
        <end position="636"/>
    </location>
</feature>
<evidence type="ECO:0000259" key="11">
    <source>
        <dbReference type="PROSITE" id="PS51194"/>
    </source>
</evidence>
<accession>A0A376E3H7</accession>
<dbReference type="GO" id="GO:0003676">
    <property type="term" value="F:nucleic acid binding"/>
    <property type="evidence" value="ECO:0007669"/>
    <property type="project" value="InterPro"/>
</dbReference>
<evidence type="ECO:0000259" key="10">
    <source>
        <dbReference type="PROSITE" id="PS51192"/>
    </source>
</evidence>
<dbReference type="InterPro" id="IPR050953">
    <property type="entry name" value="N4_N6_ade-DNA_methylase"/>
</dbReference>
<dbReference type="GO" id="GO:0006304">
    <property type="term" value="P:DNA modification"/>
    <property type="evidence" value="ECO:0007669"/>
    <property type="project" value="InterPro"/>
</dbReference>
<evidence type="ECO:0000256" key="2">
    <source>
        <dbReference type="ARBA" id="ARBA00022603"/>
    </source>
</evidence>
<evidence type="ECO:0000256" key="1">
    <source>
        <dbReference type="ARBA" id="ARBA00011900"/>
    </source>
</evidence>
<dbReference type="InterPro" id="IPR001650">
    <property type="entry name" value="Helicase_C-like"/>
</dbReference>
<dbReference type="GO" id="GO:0005524">
    <property type="term" value="F:ATP binding"/>
    <property type="evidence" value="ECO:0007669"/>
    <property type="project" value="UniProtKB-KW"/>
</dbReference>
<dbReference type="PROSITE" id="PS51192">
    <property type="entry name" value="HELICASE_ATP_BIND_1"/>
    <property type="match status" value="1"/>
</dbReference>
<dbReference type="RefSeq" id="WP_228426257.1">
    <property type="nucleotide sequence ID" value="NZ_UFVQ01000003.1"/>
</dbReference>
<feature type="domain" description="Helicase ATP-binding" evidence="10">
    <location>
        <begin position="112"/>
        <end position="289"/>
    </location>
</feature>
<keyword evidence="5" id="KW-0547">Nucleotide-binding</keyword>
<keyword evidence="6 12" id="KW-0378">Hydrolase</keyword>
<dbReference type="InterPro" id="IPR029063">
    <property type="entry name" value="SAM-dependent_MTases_sf"/>
</dbReference>
<evidence type="ECO:0000256" key="4">
    <source>
        <dbReference type="ARBA" id="ARBA00022691"/>
    </source>
</evidence>
<dbReference type="Gene3D" id="3.40.50.300">
    <property type="entry name" value="P-loop containing nucleotide triphosphate hydrolases"/>
    <property type="match status" value="1"/>
</dbReference>
<evidence type="ECO:0000256" key="7">
    <source>
        <dbReference type="ARBA" id="ARBA00022806"/>
    </source>
</evidence>
<reference evidence="12 13" key="1">
    <citation type="submission" date="2018-06" db="EMBL/GenBank/DDBJ databases">
        <authorList>
            <consortium name="Pathogen Informatics"/>
            <person name="Doyle S."/>
        </authorList>
    </citation>
    <scope>NUCLEOTIDE SEQUENCE [LARGE SCALE GENOMIC DNA]</scope>
    <source>
        <strain evidence="12 13">NCTC13533</strain>
    </source>
</reference>
<dbReference type="Pfam" id="PF00176">
    <property type="entry name" value="SNF2-rel_dom"/>
    <property type="match status" value="1"/>
</dbReference>
<dbReference type="InterPro" id="IPR011639">
    <property type="entry name" value="MethylTrfase_TaqI-like_dom"/>
</dbReference>
<evidence type="ECO:0000256" key="6">
    <source>
        <dbReference type="ARBA" id="ARBA00022801"/>
    </source>
</evidence>
<dbReference type="EMBL" id="UFVQ01000003">
    <property type="protein sequence ID" value="STD00498.1"/>
    <property type="molecule type" value="Genomic_DNA"/>
</dbReference>
<keyword evidence="7" id="KW-0347">Helicase</keyword>
<dbReference type="SMART" id="SM00487">
    <property type="entry name" value="DEXDc"/>
    <property type="match status" value="1"/>
</dbReference>
<keyword evidence="3" id="KW-0808">Transferase</keyword>